<dbReference type="PANTHER" id="PTHR34933:SF1">
    <property type="entry name" value="FLAGELLAR L-RING PROTEIN"/>
    <property type="match status" value="1"/>
</dbReference>
<dbReference type="GO" id="GO:0003774">
    <property type="term" value="F:cytoskeletal motor activity"/>
    <property type="evidence" value="ECO:0007669"/>
    <property type="project" value="InterPro"/>
</dbReference>
<reference evidence="8 9" key="1">
    <citation type="submission" date="2018-09" db="EMBL/GenBank/DDBJ databases">
        <title>Sphingomonas peninsula sp. nov., isolated from fildes peninsula, Antarctic soil.</title>
        <authorList>
            <person name="Yingchao G."/>
        </authorList>
    </citation>
    <scope>NUCLEOTIDE SEQUENCE [LARGE SCALE GENOMIC DNA]</scope>
    <source>
        <strain evidence="8 9">YZ-8</strain>
        <plasmid evidence="8 9">unnamed1</plasmid>
    </source>
</reference>
<sequence>MSINSSRPAAMVAALTLLTGGKAPPQDFGPTLASRPLITPANGAIFQASGGYSALTSGARAGAVGDILTIALVERTQATKSATQTAGRDGSIGLNPPTSGPLALFSGSDVAMSGSQAFKGAGQAAQSNALTGEISVTVVAVYPNGTMLIRGEKNVTLNRGDETIRLSGLVRLVDIGPDNRIPSTRVADAKITYTGKGEVARASRQGWLQKVFSIVSPF</sequence>
<dbReference type="OrthoDB" id="9789227at2"/>
<evidence type="ECO:0000256" key="5">
    <source>
        <dbReference type="ARBA" id="ARBA00023143"/>
    </source>
</evidence>
<comment type="function">
    <text evidence="1 7">Assembles around the rod to form the L-ring and probably protects the motor/basal body from shearing forces during rotation.</text>
</comment>
<gene>
    <name evidence="7" type="primary">flgH</name>
    <name evidence="8" type="ORF">D3Y57_04070</name>
</gene>
<comment type="subcellular location">
    <subcellularLocation>
        <location evidence="7">Cell outer membrane</location>
    </subcellularLocation>
    <subcellularLocation>
        <location evidence="7">Bacterial flagellum basal body</location>
    </subcellularLocation>
</comment>
<keyword evidence="8" id="KW-0282">Flagellum</keyword>
<keyword evidence="3" id="KW-0732">Signal</keyword>
<dbReference type="PRINTS" id="PR01008">
    <property type="entry name" value="FLGLRINGFLGH"/>
</dbReference>
<evidence type="ECO:0000256" key="3">
    <source>
        <dbReference type="ARBA" id="ARBA00022729"/>
    </source>
</evidence>
<protein>
    <recommendedName>
        <fullName evidence="7">Flagellar L-ring protein</fullName>
    </recommendedName>
    <alternativeName>
        <fullName evidence="7">Basal body L-ring protein</fullName>
    </alternativeName>
</protein>
<dbReference type="EMBL" id="CP032828">
    <property type="protein sequence ID" value="AYJ85211.1"/>
    <property type="molecule type" value="Genomic_DNA"/>
</dbReference>
<geneLocation type="plasmid" evidence="8">
    <name>unnamed1</name>
</geneLocation>
<dbReference type="GO" id="GO:0009279">
    <property type="term" value="C:cell outer membrane"/>
    <property type="evidence" value="ECO:0007669"/>
    <property type="project" value="UniProtKB-SubCell"/>
</dbReference>
<keyword evidence="4 7" id="KW-0472">Membrane</keyword>
<dbReference type="Proteomes" id="UP000276254">
    <property type="component" value="Plasmid unnamed1"/>
</dbReference>
<keyword evidence="5 7" id="KW-0975">Bacterial flagellum</keyword>
<dbReference type="HAMAP" id="MF_00415">
    <property type="entry name" value="FlgH"/>
    <property type="match status" value="1"/>
</dbReference>
<evidence type="ECO:0000256" key="4">
    <source>
        <dbReference type="ARBA" id="ARBA00023136"/>
    </source>
</evidence>
<dbReference type="GO" id="GO:0009427">
    <property type="term" value="C:bacterial-type flagellum basal body, distal rod, L ring"/>
    <property type="evidence" value="ECO:0007669"/>
    <property type="project" value="InterPro"/>
</dbReference>
<proteinExistence type="inferred from homology"/>
<dbReference type="PANTHER" id="PTHR34933">
    <property type="entry name" value="FLAGELLAR L-RING PROTEIN"/>
    <property type="match status" value="1"/>
</dbReference>
<organism evidence="8 9">
    <name type="scientific">Sphingomonas paeninsulae</name>
    <dbReference type="NCBI Taxonomy" id="2319844"/>
    <lineage>
        <taxon>Bacteria</taxon>
        <taxon>Pseudomonadati</taxon>
        <taxon>Pseudomonadota</taxon>
        <taxon>Alphaproteobacteria</taxon>
        <taxon>Sphingomonadales</taxon>
        <taxon>Sphingomonadaceae</taxon>
        <taxon>Sphingomonas</taxon>
    </lineage>
</organism>
<comment type="similarity">
    <text evidence="2 7">Belongs to the FlgH family.</text>
</comment>
<name>A0A494THB1_SPHPE</name>
<keyword evidence="9" id="KW-1185">Reference proteome</keyword>
<dbReference type="Pfam" id="PF02107">
    <property type="entry name" value="FlgH"/>
    <property type="match status" value="1"/>
</dbReference>
<keyword evidence="6 7" id="KW-0998">Cell outer membrane</keyword>
<accession>A0A494THB1</accession>
<dbReference type="KEGG" id="spha:D3Y57_04070"/>
<evidence type="ECO:0000256" key="2">
    <source>
        <dbReference type="ARBA" id="ARBA00006929"/>
    </source>
</evidence>
<evidence type="ECO:0000313" key="9">
    <source>
        <dbReference type="Proteomes" id="UP000276254"/>
    </source>
</evidence>
<keyword evidence="8" id="KW-0969">Cilium</keyword>
<dbReference type="InterPro" id="IPR000527">
    <property type="entry name" value="Flag_Lring"/>
</dbReference>
<evidence type="ECO:0000313" key="8">
    <source>
        <dbReference type="EMBL" id="AYJ85211.1"/>
    </source>
</evidence>
<evidence type="ECO:0000256" key="7">
    <source>
        <dbReference type="HAMAP-Rule" id="MF_00415"/>
    </source>
</evidence>
<comment type="subunit">
    <text evidence="7">The basal body constitutes a major portion of the flagellar organelle and consists of four rings (L,P,S, and M) mounted on a central rod.</text>
</comment>
<keyword evidence="8" id="KW-0966">Cell projection</keyword>
<dbReference type="GO" id="GO:0071973">
    <property type="term" value="P:bacterial-type flagellum-dependent cell motility"/>
    <property type="evidence" value="ECO:0007669"/>
    <property type="project" value="InterPro"/>
</dbReference>
<evidence type="ECO:0000256" key="1">
    <source>
        <dbReference type="ARBA" id="ARBA00002591"/>
    </source>
</evidence>
<evidence type="ECO:0000256" key="6">
    <source>
        <dbReference type="ARBA" id="ARBA00023237"/>
    </source>
</evidence>
<dbReference type="AlphaFoldDB" id="A0A494THB1"/>
<keyword evidence="8" id="KW-0614">Plasmid</keyword>